<name>A0AA35Z569_LACSI</name>
<dbReference type="InterPro" id="IPR040356">
    <property type="entry name" value="SPEAR"/>
</dbReference>
<proteinExistence type="predicted"/>
<evidence type="ECO:0000256" key="3">
    <source>
        <dbReference type="ARBA" id="ARBA00023163"/>
    </source>
</evidence>
<sequence>MSYFGEAGPGNERSSSAGGSSSSRKGKKSGSDKPKQPQRGLGVAQLEKIRLHSQMGFLAQEDIGLQTAYSSSASFSYTSPSTASFNTFQGHQSQMMQMGMGELERTNFVYGESQLSSNPRWDASNAILEAQHYAQPAGINRHLLSPELTEVKDSMRRQKRKDQNDSMGSSSQNSDSNDSQELDLELRLSL</sequence>
<organism evidence="5 6">
    <name type="scientific">Lactuca saligna</name>
    <name type="common">Willowleaf lettuce</name>
    <dbReference type="NCBI Taxonomy" id="75948"/>
    <lineage>
        <taxon>Eukaryota</taxon>
        <taxon>Viridiplantae</taxon>
        <taxon>Streptophyta</taxon>
        <taxon>Embryophyta</taxon>
        <taxon>Tracheophyta</taxon>
        <taxon>Spermatophyta</taxon>
        <taxon>Magnoliopsida</taxon>
        <taxon>eudicotyledons</taxon>
        <taxon>Gunneridae</taxon>
        <taxon>Pentapetalae</taxon>
        <taxon>asterids</taxon>
        <taxon>campanulids</taxon>
        <taxon>Asterales</taxon>
        <taxon>Asteraceae</taxon>
        <taxon>Cichorioideae</taxon>
        <taxon>Cichorieae</taxon>
        <taxon>Lactucinae</taxon>
        <taxon>Lactuca</taxon>
    </lineage>
</organism>
<feature type="compositionally biased region" description="Basic and acidic residues" evidence="4">
    <location>
        <begin position="149"/>
        <end position="164"/>
    </location>
</feature>
<keyword evidence="1" id="KW-0678">Repressor</keyword>
<accession>A0AA35Z569</accession>
<dbReference type="GO" id="GO:0003700">
    <property type="term" value="F:DNA-binding transcription factor activity"/>
    <property type="evidence" value="ECO:0007669"/>
    <property type="project" value="InterPro"/>
</dbReference>
<dbReference type="Proteomes" id="UP001177003">
    <property type="component" value="Chromosome 5"/>
</dbReference>
<evidence type="ECO:0000256" key="4">
    <source>
        <dbReference type="SAM" id="MobiDB-lite"/>
    </source>
</evidence>
<keyword evidence="2" id="KW-0805">Transcription regulation</keyword>
<reference evidence="5" key="1">
    <citation type="submission" date="2023-04" db="EMBL/GenBank/DDBJ databases">
        <authorList>
            <person name="Vijverberg K."/>
            <person name="Xiong W."/>
            <person name="Schranz E."/>
        </authorList>
    </citation>
    <scope>NUCLEOTIDE SEQUENCE</scope>
</reference>
<protein>
    <submittedName>
        <fullName evidence="5">Uncharacterized protein</fullName>
    </submittedName>
</protein>
<keyword evidence="6" id="KW-1185">Reference proteome</keyword>
<feature type="compositionally biased region" description="Low complexity" evidence="4">
    <location>
        <begin position="165"/>
        <end position="177"/>
    </location>
</feature>
<evidence type="ECO:0000256" key="2">
    <source>
        <dbReference type="ARBA" id="ARBA00023015"/>
    </source>
</evidence>
<dbReference type="EMBL" id="OX465081">
    <property type="protein sequence ID" value="CAI9285976.1"/>
    <property type="molecule type" value="Genomic_DNA"/>
</dbReference>
<dbReference type="PANTHER" id="PTHR33388">
    <property type="entry name" value="OS01G0212500 PROTEIN"/>
    <property type="match status" value="1"/>
</dbReference>
<dbReference type="AlphaFoldDB" id="A0AA35Z569"/>
<feature type="compositionally biased region" description="Low complexity" evidence="4">
    <location>
        <begin position="14"/>
        <end position="23"/>
    </location>
</feature>
<dbReference type="PANTHER" id="PTHR33388:SF18">
    <property type="entry name" value="PROTEIN SPEAR1"/>
    <property type="match status" value="1"/>
</dbReference>
<feature type="region of interest" description="Disordered" evidence="4">
    <location>
        <begin position="144"/>
        <end position="190"/>
    </location>
</feature>
<evidence type="ECO:0000313" key="6">
    <source>
        <dbReference type="Proteomes" id="UP001177003"/>
    </source>
</evidence>
<feature type="region of interest" description="Disordered" evidence="4">
    <location>
        <begin position="1"/>
        <end position="42"/>
    </location>
</feature>
<evidence type="ECO:0000256" key="1">
    <source>
        <dbReference type="ARBA" id="ARBA00022491"/>
    </source>
</evidence>
<gene>
    <name evidence="5" type="ORF">LSALG_LOCUS25417</name>
</gene>
<evidence type="ECO:0000313" key="5">
    <source>
        <dbReference type="EMBL" id="CAI9285976.1"/>
    </source>
</evidence>
<keyword evidence="3" id="KW-0804">Transcription</keyword>